<dbReference type="Gene3D" id="3.40.190.10">
    <property type="entry name" value="Periplasmic binding protein-like II"/>
    <property type="match status" value="2"/>
</dbReference>
<dbReference type="PANTHER" id="PTHR30222:SF2">
    <property type="entry name" value="ABC TRANSPORTER SUBSTRATE-BINDING PROTEIN"/>
    <property type="match status" value="1"/>
</dbReference>
<reference evidence="3 4" key="1">
    <citation type="submission" date="2019-07" db="EMBL/GenBank/DDBJ databases">
        <title>Whole genome shotgun sequence of Aneurinibacillus danicus NBRC 102444.</title>
        <authorList>
            <person name="Hosoyama A."/>
            <person name="Uohara A."/>
            <person name="Ohji S."/>
            <person name="Ichikawa N."/>
        </authorList>
    </citation>
    <scope>NUCLEOTIDE SEQUENCE [LARGE SCALE GENOMIC DNA]</scope>
    <source>
        <strain evidence="3 4">NBRC 102444</strain>
    </source>
</reference>
<dbReference type="RefSeq" id="WP_218029532.1">
    <property type="nucleotide sequence ID" value="NZ_BJXX01000046.1"/>
</dbReference>
<keyword evidence="1 2" id="KW-0732">Signal</keyword>
<organism evidence="3 4">
    <name type="scientific">Aneurinibacillus danicus</name>
    <dbReference type="NCBI Taxonomy" id="267746"/>
    <lineage>
        <taxon>Bacteria</taxon>
        <taxon>Bacillati</taxon>
        <taxon>Bacillota</taxon>
        <taxon>Bacilli</taxon>
        <taxon>Bacillales</taxon>
        <taxon>Paenibacillaceae</taxon>
        <taxon>Aneurinibacillus group</taxon>
        <taxon>Aneurinibacillus</taxon>
    </lineage>
</organism>
<dbReference type="InterPro" id="IPR006059">
    <property type="entry name" value="SBP"/>
</dbReference>
<dbReference type="PANTHER" id="PTHR30222">
    <property type="entry name" value="SPERMIDINE/PUTRESCINE-BINDING PERIPLASMIC PROTEIN"/>
    <property type="match status" value="1"/>
</dbReference>
<name>A0A511V6Y4_9BACL</name>
<proteinExistence type="predicted"/>
<sequence length="360" mass="39792">MKKKKRRLFAGLLTLALSVTMTACGGGTSTDKVASAPEGKKAQELVVVDWGGASSEAAKKTIYEPFEKANNVKITVVSPTDVGKLKAMVQSGSVEWDVVNSDTDVALRLEKEGLLEKLDYNIIKKDDIYSNLVTDYSIGLQVYFTNIAYNTEAFKPGSQPKNWAEFWDTAKFPGPRSLYKNPVGTLEAALLADGVAPDKLYPLDVDRAFKSLEKIKKDVKVWWEAGAQPPQLLGTKEVVLASAWNGRVSAAKAQGSPVDNEFSQSLGMATSWVIPKGAPHKDLAQKFIAYAISPEAQAAYSNAIDYAPTNKKALEKLSDDVKKRIGQTPERVKSQIFIDNRWWVDNYDKINERFNKFMLE</sequence>
<dbReference type="Proteomes" id="UP000321157">
    <property type="component" value="Unassembled WGS sequence"/>
</dbReference>
<keyword evidence="4" id="KW-1185">Reference proteome</keyword>
<evidence type="ECO:0000256" key="2">
    <source>
        <dbReference type="SAM" id="SignalP"/>
    </source>
</evidence>
<comment type="caution">
    <text evidence="3">The sequence shown here is derived from an EMBL/GenBank/DDBJ whole genome shotgun (WGS) entry which is preliminary data.</text>
</comment>
<dbReference type="EMBL" id="BJXX01000046">
    <property type="protein sequence ID" value="GEN33483.1"/>
    <property type="molecule type" value="Genomic_DNA"/>
</dbReference>
<dbReference type="PROSITE" id="PS51257">
    <property type="entry name" value="PROKAR_LIPOPROTEIN"/>
    <property type="match status" value="1"/>
</dbReference>
<accession>A0A511V6Y4</accession>
<feature type="chain" id="PRO_5038665678" evidence="2">
    <location>
        <begin position="24"/>
        <end position="360"/>
    </location>
</feature>
<dbReference type="AlphaFoldDB" id="A0A511V6Y4"/>
<gene>
    <name evidence="3" type="ORF">ADA01nite_09430</name>
</gene>
<protein>
    <submittedName>
        <fullName evidence="3">ABC transporter substrate-binding protein</fullName>
    </submittedName>
</protein>
<feature type="signal peptide" evidence="2">
    <location>
        <begin position="1"/>
        <end position="23"/>
    </location>
</feature>
<evidence type="ECO:0000313" key="3">
    <source>
        <dbReference type="EMBL" id="GEN33483.1"/>
    </source>
</evidence>
<dbReference type="CDD" id="cd13589">
    <property type="entry name" value="PBP2_polyamine_RpCGA009"/>
    <property type="match status" value="1"/>
</dbReference>
<dbReference type="Pfam" id="PF13416">
    <property type="entry name" value="SBP_bac_8"/>
    <property type="match status" value="1"/>
</dbReference>
<evidence type="ECO:0000256" key="1">
    <source>
        <dbReference type="ARBA" id="ARBA00022729"/>
    </source>
</evidence>
<evidence type="ECO:0000313" key="4">
    <source>
        <dbReference type="Proteomes" id="UP000321157"/>
    </source>
</evidence>
<dbReference type="SUPFAM" id="SSF53850">
    <property type="entry name" value="Periplasmic binding protein-like II"/>
    <property type="match status" value="1"/>
</dbReference>